<dbReference type="PIRSF" id="PIRSF000538">
    <property type="entry name" value="GlpK"/>
    <property type="match status" value="1"/>
</dbReference>
<dbReference type="RefSeq" id="WP_045175576.1">
    <property type="nucleotide sequence ID" value="NZ_CP139957.1"/>
</dbReference>
<keyword evidence="2 4" id="KW-0808">Transferase</keyword>
<accession>A0ABZ0TXX5</accession>
<dbReference type="SUPFAM" id="SSF53067">
    <property type="entry name" value="Actin-like ATPase domain"/>
    <property type="match status" value="2"/>
</dbReference>
<sequence length="501" mass="56034">MRELLLGIDIGTSACKISVFDIEGNVIFDTSKPYNIYFPQEGFVEQDPNEWWEAVVNAINEMFVKSNIKPDEIKSIGVAGQSWSCIPVDKNGNVLSNTPIWMDTRSSYILEKIREKIDEKYIFDVSKNPLDSTYSTLKILWFKENKPNVYKNTYKFLQSNSFIVFKLTNSFSQDLSQGYGYHFFNMGKGCYDEKAADMFKIELELLPQIYPCHEVVGYVSKEAASVTGLKEGTPVVAGGLDAACCTLGAGVVEVGETQEQGGQAGGMSICLDSPISNPKLILSYHVVPGRWLLQGGTVGGGSLRWFYEQFGYEETEIAKRESKSPFAIMDEKAEKIPCGAEGLIFLPYMAGERSPIWDRNAKGIFYGVSYKKTKAHFIRSIMEGCAYALRHNLEVAEKSGVKIDRLYAVGGAANSKLWCQIKSDVTGKIIEVPISDNATTLGAALLAGYGIGMYKDISKTIKEIIKSKAIYFPSVDNYKLYSEYYNQYLEIYERLKELMSK</sequence>
<reference evidence="7 8" key="1">
    <citation type="submission" date="2023-12" db="EMBL/GenBank/DDBJ databases">
        <authorList>
            <person name="Manesh M.J.H."/>
            <person name="Bing R.G."/>
            <person name="Willard D.J."/>
            <person name="Kelly R.M."/>
        </authorList>
    </citation>
    <scope>NUCLEOTIDE SEQUENCE [LARGE SCALE GENOMIC DNA]</scope>
    <source>
        <strain evidence="7 8">DSM 8977</strain>
    </source>
</reference>
<evidence type="ECO:0000256" key="2">
    <source>
        <dbReference type="ARBA" id="ARBA00022679"/>
    </source>
</evidence>
<dbReference type="Pfam" id="PF02782">
    <property type="entry name" value="FGGY_C"/>
    <property type="match status" value="1"/>
</dbReference>
<dbReference type="EC" id="2.7.1.-" evidence="7"/>
<dbReference type="EMBL" id="CP139957">
    <property type="protein sequence ID" value="WPX08307.1"/>
    <property type="molecule type" value="Genomic_DNA"/>
</dbReference>
<evidence type="ECO:0000259" key="5">
    <source>
        <dbReference type="Pfam" id="PF00370"/>
    </source>
</evidence>
<evidence type="ECO:0000313" key="8">
    <source>
        <dbReference type="Proteomes" id="UP001322744"/>
    </source>
</evidence>
<dbReference type="CDD" id="cd07804">
    <property type="entry name" value="ASKHA_NBD_FGGY_RrXK-like"/>
    <property type="match status" value="1"/>
</dbReference>
<keyword evidence="8" id="KW-1185">Reference proteome</keyword>
<dbReference type="PANTHER" id="PTHR43095">
    <property type="entry name" value="SUGAR KINASE"/>
    <property type="match status" value="1"/>
</dbReference>
<dbReference type="PANTHER" id="PTHR43095:SF5">
    <property type="entry name" value="XYLULOSE KINASE"/>
    <property type="match status" value="1"/>
</dbReference>
<comment type="similarity">
    <text evidence="1 4">Belongs to the FGGY kinase family.</text>
</comment>
<proteinExistence type="inferred from homology"/>
<organism evidence="7 8">
    <name type="scientific">Anaerocellum danielii</name>
    <dbReference type="NCBI Taxonomy" id="1387557"/>
    <lineage>
        <taxon>Bacteria</taxon>
        <taxon>Bacillati</taxon>
        <taxon>Bacillota</taxon>
        <taxon>Bacillota incertae sedis</taxon>
        <taxon>Caldicellulosiruptorales</taxon>
        <taxon>Caldicellulosiruptoraceae</taxon>
        <taxon>Anaerocellum</taxon>
    </lineage>
</organism>
<evidence type="ECO:0000256" key="1">
    <source>
        <dbReference type="ARBA" id="ARBA00009156"/>
    </source>
</evidence>
<dbReference type="InterPro" id="IPR018483">
    <property type="entry name" value="Carb_kinase_FGGY_CS"/>
</dbReference>
<feature type="domain" description="Carbohydrate kinase FGGY N-terminal" evidence="5">
    <location>
        <begin position="5"/>
        <end position="248"/>
    </location>
</feature>
<feature type="domain" description="Carbohydrate kinase FGGY C-terminal" evidence="6">
    <location>
        <begin position="284"/>
        <end position="449"/>
    </location>
</feature>
<dbReference type="Gene3D" id="3.30.420.40">
    <property type="match status" value="2"/>
</dbReference>
<gene>
    <name evidence="7" type="ORF">SOJ16_002180</name>
</gene>
<evidence type="ECO:0000313" key="7">
    <source>
        <dbReference type="EMBL" id="WPX08307.1"/>
    </source>
</evidence>
<protein>
    <submittedName>
        <fullName evidence="7">FGGY-family carbohydrate kinase</fullName>
        <ecNumber evidence="7">2.7.1.-</ecNumber>
    </submittedName>
</protein>
<evidence type="ECO:0000256" key="4">
    <source>
        <dbReference type="RuleBase" id="RU003733"/>
    </source>
</evidence>
<evidence type="ECO:0000259" key="6">
    <source>
        <dbReference type="Pfam" id="PF02782"/>
    </source>
</evidence>
<dbReference type="Proteomes" id="UP001322744">
    <property type="component" value="Chromosome"/>
</dbReference>
<dbReference type="PROSITE" id="PS00445">
    <property type="entry name" value="FGGY_KINASES_2"/>
    <property type="match status" value="1"/>
</dbReference>
<dbReference type="GO" id="GO:0016301">
    <property type="term" value="F:kinase activity"/>
    <property type="evidence" value="ECO:0007669"/>
    <property type="project" value="UniProtKB-KW"/>
</dbReference>
<dbReference type="InterPro" id="IPR018484">
    <property type="entry name" value="FGGY_N"/>
</dbReference>
<dbReference type="Pfam" id="PF00370">
    <property type="entry name" value="FGGY_N"/>
    <property type="match status" value="1"/>
</dbReference>
<name>A0ABZ0TXX5_9FIRM</name>
<dbReference type="InterPro" id="IPR043129">
    <property type="entry name" value="ATPase_NBD"/>
</dbReference>
<dbReference type="InterPro" id="IPR018485">
    <property type="entry name" value="FGGY_C"/>
</dbReference>
<keyword evidence="3 4" id="KW-0418">Kinase</keyword>
<evidence type="ECO:0000256" key="3">
    <source>
        <dbReference type="ARBA" id="ARBA00022777"/>
    </source>
</evidence>
<dbReference type="InterPro" id="IPR000577">
    <property type="entry name" value="Carb_kinase_FGGY"/>
</dbReference>
<dbReference type="InterPro" id="IPR050406">
    <property type="entry name" value="FGGY_Carb_Kinase"/>
</dbReference>